<dbReference type="Gene3D" id="3.10.20.90">
    <property type="entry name" value="Phosphatidylinositol 3-kinase Catalytic Subunit, Chain A, domain 1"/>
    <property type="match status" value="1"/>
</dbReference>
<dbReference type="InterPro" id="IPR029071">
    <property type="entry name" value="Ubiquitin-like_domsf"/>
</dbReference>
<dbReference type="SUPFAM" id="SSF54236">
    <property type="entry name" value="Ubiquitin-like"/>
    <property type="match status" value="1"/>
</dbReference>
<dbReference type="Proteomes" id="UP000525078">
    <property type="component" value="Unassembled WGS sequence"/>
</dbReference>
<gene>
    <name evidence="2" type="ORF">F8388_016595</name>
</gene>
<protein>
    <recommendedName>
        <fullName evidence="1">Ubiquitin-like domain-containing protein</fullName>
    </recommendedName>
</protein>
<name>A0A7J6EYF3_CANSA</name>
<dbReference type="PROSITE" id="PS50053">
    <property type="entry name" value="UBIQUITIN_2"/>
    <property type="match status" value="1"/>
</dbReference>
<comment type="caution">
    <text evidence="2">The sequence shown here is derived from an EMBL/GenBank/DDBJ whole genome shotgun (WGS) entry which is preliminary data.</text>
</comment>
<proteinExistence type="predicted"/>
<dbReference type="InterPro" id="IPR000626">
    <property type="entry name" value="Ubiquitin-like_dom"/>
</dbReference>
<dbReference type="PANTHER" id="PTHR16470:SF0">
    <property type="entry name" value="UBIQUITIN DOMAIN-CONTAINING PROTEIN UBFD1"/>
    <property type="match status" value="1"/>
</dbReference>
<organism evidence="2 3">
    <name type="scientific">Cannabis sativa</name>
    <name type="common">Hemp</name>
    <name type="synonym">Marijuana</name>
    <dbReference type="NCBI Taxonomy" id="3483"/>
    <lineage>
        <taxon>Eukaryota</taxon>
        <taxon>Viridiplantae</taxon>
        <taxon>Streptophyta</taxon>
        <taxon>Embryophyta</taxon>
        <taxon>Tracheophyta</taxon>
        <taxon>Spermatophyta</taxon>
        <taxon>Magnoliopsida</taxon>
        <taxon>eudicotyledons</taxon>
        <taxon>Gunneridae</taxon>
        <taxon>Pentapetalae</taxon>
        <taxon>rosids</taxon>
        <taxon>fabids</taxon>
        <taxon>Rosales</taxon>
        <taxon>Cannabaceae</taxon>
        <taxon>Cannabis</taxon>
    </lineage>
</organism>
<dbReference type="GO" id="GO:0003723">
    <property type="term" value="F:RNA binding"/>
    <property type="evidence" value="ECO:0007669"/>
    <property type="project" value="TreeGrafter"/>
</dbReference>
<dbReference type="Pfam" id="PF00240">
    <property type="entry name" value="ubiquitin"/>
    <property type="match status" value="1"/>
</dbReference>
<dbReference type="AlphaFoldDB" id="A0A7J6EYF3"/>
<feature type="domain" description="Ubiquitin-like" evidence="1">
    <location>
        <begin position="14"/>
        <end position="82"/>
    </location>
</feature>
<sequence>MESGTSAGDGDPTITINVKFCGRSFLILISPDSTIKELKSLLQPLTNVLPRGQKLISKGKLLVDGMTIRKSEVTNGFKIMLMATHGLHQGVVVVLVPIIVPQIPELTKDILQ</sequence>
<dbReference type="EMBL" id="JAATIP010000175">
    <property type="protein sequence ID" value="KAF4363467.1"/>
    <property type="molecule type" value="Genomic_DNA"/>
</dbReference>
<evidence type="ECO:0000259" key="1">
    <source>
        <dbReference type="PROSITE" id="PS50053"/>
    </source>
</evidence>
<dbReference type="PANTHER" id="PTHR16470">
    <property type="entry name" value="UBIQUITIN DOMAIN-CONTAINING PROTEIN UBFD1"/>
    <property type="match status" value="1"/>
</dbReference>
<dbReference type="GO" id="GO:0045296">
    <property type="term" value="F:cadherin binding"/>
    <property type="evidence" value="ECO:0007669"/>
    <property type="project" value="TreeGrafter"/>
</dbReference>
<accession>A0A7J6EYF3</accession>
<dbReference type="InterPro" id="IPR039120">
    <property type="entry name" value="UBFD1"/>
</dbReference>
<reference evidence="2 3" key="1">
    <citation type="journal article" date="2020" name="bioRxiv">
        <title>Sequence and annotation of 42 cannabis genomes reveals extensive copy number variation in cannabinoid synthesis and pathogen resistance genes.</title>
        <authorList>
            <person name="Mckernan K.J."/>
            <person name="Helbert Y."/>
            <person name="Kane L.T."/>
            <person name="Ebling H."/>
            <person name="Zhang L."/>
            <person name="Liu B."/>
            <person name="Eaton Z."/>
            <person name="Mclaughlin S."/>
            <person name="Kingan S."/>
            <person name="Baybayan P."/>
            <person name="Concepcion G."/>
            <person name="Jordan M."/>
            <person name="Riva A."/>
            <person name="Barbazuk W."/>
            <person name="Harkins T."/>
        </authorList>
    </citation>
    <scope>NUCLEOTIDE SEQUENCE [LARGE SCALE GENOMIC DNA]</scope>
    <source>
        <strain evidence="3">cv. Jamaican Lion 4</strain>
        <tissue evidence="2">Leaf</tissue>
    </source>
</reference>
<evidence type="ECO:0000313" key="2">
    <source>
        <dbReference type="EMBL" id="KAF4363467.1"/>
    </source>
</evidence>
<evidence type="ECO:0000313" key="3">
    <source>
        <dbReference type="Proteomes" id="UP000525078"/>
    </source>
</evidence>
<dbReference type="SMART" id="SM00213">
    <property type="entry name" value="UBQ"/>
    <property type="match status" value="1"/>
</dbReference>